<keyword evidence="2" id="KW-1185">Reference proteome</keyword>
<reference evidence="1" key="1">
    <citation type="submission" date="2021-03" db="EMBL/GenBank/DDBJ databases">
        <authorList>
            <consortium name="DOE Joint Genome Institute"/>
            <person name="Ahrendt S."/>
            <person name="Looney B.P."/>
            <person name="Miyauchi S."/>
            <person name="Morin E."/>
            <person name="Drula E."/>
            <person name="Courty P.E."/>
            <person name="Chicoki N."/>
            <person name="Fauchery L."/>
            <person name="Kohler A."/>
            <person name="Kuo A."/>
            <person name="Labutti K."/>
            <person name="Pangilinan J."/>
            <person name="Lipzen A."/>
            <person name="Riley R."/>
            <person name="Andreopoulos W."/>
            <person name="He G."/>
            <person name="Johnson J."/>
            <person name="Barry K.W."/>
            <person name="Grigoriev I.V."/>
            <person name="Nagy L."/>
            <person name="Hibbett D."/>
            <person name="Henrissat B."/>
            <person name="Matheny P.B."/>
            <person name="Labbe J."/>
            <person name="Martin F."/>
        </authorList>
    </citation>
    <scope>NUCLEOTIDE SEQUENCE</scope>
    <source>
        <strain evidence="1">HHB10654</strain>
    </source>
</reference>
<proteinExistence type="predicted"/>
<organism evidence="1 2">
    <name type="scientific">Artomyces pyxidatus</name>
    <dbReference type="NCBI Taxonomy" id="48021"/>
    <lineage>
        <taxon>Eukaryota</taxon>
        <taxon>Fungi</taxon>
        <taxon>Dikarya</taxon>
        <taxon>Basidiomycota</taxon>
        <taxon>Agaricomycotina</taxon>
        <taxon>Agaricomycetes</taxon>
        <taxon>Russulales</taxon>
        <taxon>Auriscalpiaceae</taxon>
        <taxon>Artomyces</taxon>
    </lineage>
</organism>
<protein>
    <submittedName>
        <fullName evidence="1">Uncharacterized protein</fullName>
    </submittedName>
</protein>
<reference evidence="1" key="2">
    <citation type="journal article" date="2022" name="New Phytol.">
        <title>Evolutionary transition to the ectomycorrhizal habit in the genomes of a hyperdiverse lineage of mushroom-forming fungi.</title>
        <authorList>
            <person name="Looney B."/>
            <person name="Miyauchi S."/>
            <person name="Morin E."/>
            <person name="Drula E."/>
            <person name="Courty P.E."/>
            <person name="Kohler A."/>
            <person name="Kuo A."/>
            <person name="LaButti K."/>
            <person name="Pangilinan J."/>
            <person name="Lipzen A."/>
            <person name="Riley R."/>
            <person name="Andreopoulos W."/>
            <person name="He G."/>
            <person name="Johnson J."/>
            <person name="Nolan M."/>
            <person name="Tritt A."/>
            <person name="Barry K.W."/>
            <person name="Grigoriev I.V."/>
            <person name="Nagy L.G."/>
            <person name="Hibbett D."/>
            <person name="Henrissat B."/>
            <person name="Matheny P.B."/>
            <person name="Labbe J."/>
            <person name="Martin F.M."/>
        </authorList>
    </citation>
    <scope>NUCLEOTIDE SEQUENCE</scope>
    <source>
        <strain evidence="1">HHB10654</strain>
    </source>
</reference>
<dbReference type="Proteomes" id="UP000814140">
    <property type="component" value="Unassembled WGS sequence"/>
</dbReference>
<dbReference type="EMBL" id="MU277357">
    <property type="protein sequence ID" value="KAI0054722.1"/>
    <property type="molecule type" value="Genomic_DNA"/>
</dbReference>
<gene>
    <name evidence="1" type="ORF">BV25DRAFT_1922434</name>
</gene>
<sequence length="466" mass="50913">MSAAKQPTATPKTPGPSSSRAQASTPSSQSAKGDRVTAAGSTKKKSKRASADRGAGQAGGAFWEQPEEGEDELAAGNKDVDVAGGGLDEDTEELTREEAAEASPLNEAELDDNDDEQKPNVQQEATPAATLANTPVDIELRPVDGGKIGIMAIQMAPVKAVLKEANTIQIHRVLCWSHFMATDLTYRDELVRKALIAAAKKLGQRQVEDRLREDLQYATRAGAIISPRDRMSSTRNEIKGRISRSIAANYQFAKYGTKAKLAQGIAHITEAPVYRYIFPGDHIVRLATIRRLLPQLLLTNLQTSNYDKTALFCHEAIINSMRETYFKKKRLPEKWYSSSISQGEEASELELPAPMVVFHAVATLACLKDYQTGSFISLPFLTADGDDEKAGTSYGEAYKDHMTTLLNLKRTNLMAYHTLMHYLYMAVSGLVMEDDHTDPSSGAAGISNPEVDLANVGANLKLRRRN</sequence>
<accession>A0ACB8SER0</accession>
<evidence type="ECO:0000313" key="1">
    <source>
        <dbReference type="EMBL" id="KAI0054722.1"/>
    </source>
</evidence>
<comment type="caution">
    <text evidence="1">The sequence shown here is derived from an EMBL/GenBank/DDBJ whole genome shotgun (WGS) entry which is preliminary data.</text>
</comment>
<name>A0ACB8SER0_9AGAM</name>
<evidence type="ECO:0000313" key="2">
    <source>
        <dbReference type="Proteomes" id="UP000814140"/>
    </source>
</evidence>